<proteinExistence type="predicted"/>
<comment type="caution">
    <text evidence="2">The sequence shown here is derived from an EMBL/GenBank/DDBJ whole genome shotgun (WGS) entry which is preliminary data.</text>
</comment>
<keyword evidence="3" id="KW-1185">Reference proteome</keyword>
<dbReference type="PANTHER" id="PTHR11289:SF3">
    <property type="entry name" value="TOWER DOMAIN-CONTAINING PROTEIN"/>
    <property type="match status" value="1"/>
</dbReference>
<feature type="domain" description="BRCA2 OB1" evidence="1">
    <location>
        <begin position="426"/>
        <end position="535"/>
    </location>
</feature>
<dbReference type="Proteomes" id="UP000824890">
    <property type="component" value="Unassembled WGS sequence"/>
</dbReference>
<accession>A0ABQ7WXR8</accession>
<dbReference type="EMBL" id="JAGKQM010002900">
    <property type="protein sequence ID" value="KAH0843409.1"/>
    <property type="molecule type" value="Genomic_DNA"/>
</dbReference>
<sequence>NVDVAAITRFKRRRFPVGCSWPDSSVGQIRFSADHSSPSTFHGGSLAPRMLETYRTRGIEANNVTTALGKSVALKDSSLPEPNRFYQIQGEWVWCSQLLFPDCSNKKVNVSSAGMARAKQLLGLEEEDEFSVFKHVNHRLPSSHQQHGTPETFGAEHRSVTPGGHNFISKGSSNKVSNCWWEIIVSVCRSLESCQKPSWGTLNNGLGGDIAHESNKHTSNSFISPLQSSSKQFRSVKLEDLPGYLIKKFDAAVDETHGNTPLASDKAVLIYHGTGFIPDLHNLEASSPATLTIDKKVAKKKRLGKDSLLSCDTHIQKGCFLQELKKKGLQEYISRIILECVQEYDHDNMHLVMSSSSKRGGAETFHQMLQNLVLPYNVHLESGSSGNSHATRHNPAKCRGNFLTITNVLQELRYREGQSWSLLCNKEVLSGDASASSMMVSAYLLLIQRTRETHGSDSGNNVKIELTDGWYSINAALDVMLQTAECWKIILGARLSGWSTPTSPLEAAISNTISLLLNINGTYRAHWADRLGFCKEVGVPLALNCIKCNGALLGEKKSVVRSERMEWRMIELHTRGKRSDLIEGLICEYQGGINGVDSQNDTDSKEGAKLLSYMSMEELNCFNRYKESLRRPWETRMEKSVAKLWKTLWLSERDVTPFMRIRLVGLTSLSYDGHPIQKKGHFNNLESNRHKNRVDRGENIRNEGAGSSSRLQPLSPKALKDFMNLIWRRTLYMLEMRTRMLTKRSSGGFLQMDPYNIQIQGKSQNRLLAISFRTSSMDDLHSPLISHNLVGSVGFLQSNKRAKDVENDMWMLLPSHLKTSSGHIQIWATSLFLNPSIIDQFGREPYLLSVLVNHIMHK</sequence>
<gene>
    <name evidence="2" type="ORF">HID58_092041</name>
</gene>
<dbReference type="InterPro" id="IPR015525">
    <property type="entry name" value="BRCA2"/>
</dbReference>
<dbReference type="Pfam" id="PF09103">
    <property type="entry name" value="BRCA-2_OB1"/>
    <property type="match status" value="1"/>
</dbReference>
<dbReference type="InterPro" id="IPR015187">
    <property type="entry name" value="BRCA2_OB_1"/>
</dbReference>
<dbReference type="InterPro" id="IPR012340">
    <property type="entry name" value="NA-bd_OB-fold"/>
</dbReference>
<feature type="non-terminal residue" evidence="2">
    <location>
        <position position="1"/>
    </location>
</feature>
<evidence type="ECO:0000313" key="2">
    <source>
        <dbReference type="EMBL" id="KAH0843409.1"/>
    </source>
</evidence>
<feature type="non-terminal residue" evidence="2">
    <location>
        <position position="858"/>
    </location>
</feature>
<evidence type="ECO:0000313" key="3">
    <source>
        <dbReference type="Proteomes" id="UP000824890"/>
    </source>
</evidence>
<evidence type="ECO:0000259" key="1">
    <source>
        <dbReference type="Pfam" id="PF09103"/>
    </source>
</evidence>
<dbReference type="SUPFAM" id="SSF50249">
    <property type="entry name" value="Nucleic acid-binding proteins"/>
    <property type="match status" value="1"/>
</dbReference>
<dbReference type="Gene3D" id="2.40.50.140">
    <property type="entry name" value="Nucleic acid-binding proteins"/>
    <property type="match status" value="1"/>
</dbReference>
<dbReference type="PANTHER" id="PTHR11289">
    <property type="entry name" value="BREAST CANCER TYPE 2 SUSCEPTIBILITY PROTEIN BRCA2"/>
    <property type="match status" value="1"/>
</dbReference>
<reference evidence="2 3" key="1">
    <citation type="submission" date="2021-05" db="EMBL/GenBank/DDBJ databases">
        <title>Genome Assembly of Synthetic Allotetraploid Brassica napus Reveals Homoeologous Exchanges between Subgenomes.</title>
        <authorList>
            <person name="Davis J.T."/>
        </authorList>
    </citation>
    <scope>NUCLEOTIDE SEQUENCE [LARGE SCALE GENOMIC DNA]</scope>
    <source>
        <strain evidence="3">cv. Da-Ae</strain>
        <tissue evidence="2">Seedling</tissue>
    </source>
</reference>
<organism evidence="2 3">
    <name type="scientific">Brassica napus</name>
    <name type="common">Rape</name>
    <dbReference type="NCBI Taxonomy" id="3708"/>
    <lineage>
        <taxon>Eukaryota</taxon>
        <taxon>Viridiplantae</taxon>
        <taxon>Streptophyta</taxon>
        <taxon>Embryophyta</taxon>
        <taxon>Tracheophyta</taxon>
        <taxon>Spermatophyta</taxon>
        <taxon>Magnoliopsida</taxon>
        <taxon>eudicotyledons</taxon>
        <taxon>Gunneridae</taxon>
        <taxon>Pentapetalae</taxon>
        <taxon>rosids</taxon>
        <taxon>malvids</taxon>
        <taxon>Brassicales</taxon>
        <taxon>Brassicaceae</taxon>
        <taxon>Brassiceae</taxon>
        <taxon>Brassica</taxon>
    </lineage>
</organism>
<protein>
    <recommendedName>
        <fullName evidence="1">BRCA2 OB1 domain-containing protein</fullName>
    </recommendedName>
</protein>
<name>A0ABQ7WXR8_BRANA</name>